<proteinExistence type="predicted"/>
<name>A0ABV7WMN7_9MICO</name>
<sequence length="63" mass="6470">MRTSTLGLVAGLLLALAATTGGLTGFLLALVLGGLGYALGLWRDGEIDPTDPASFRPRGRTRA</sequence>
<organism evidence="1 2">
    <name type="scientific">Aquipuribacter hungaricus</name>
    <dbReference type="NCBI Taxonomy" id="545624"/>
    <lineage>
        <taxon>Bacteria</taxon>
        <taxon>Bacillati</taxon>
        <taxon>Actinomycetota</taxon>
        <taxon>Actinomycetes</taxon>
        <taxon>Micrococcales</taxon>
        <taxon>Intrasporangiaceae</taxon>
        <taxon>Aquipuribacter</taxon>
    </lineage>
</organism>
<evidence type="ECO:0000313" key="2">
    <source>
        <dbReference type="Proteomes" id="UP001595685"/>
    </source>
</evidence>
<protein>
    <submittedName>
        <fullName evidence="1">DUF2273 domain-containing protein</fullName>
    </submittedName>
</protein>
<evidence type="ECO:0000313" key="1">
    <source>
        <dbReference type="EMBL" id="MFC3689821.1"/>
    </source>
</evidence>
<dbReference type="Proteomes" id="UP001595685">
    <property type="component" value="Unassembled WGS sequence"/>
</dbReference>
<comment type="caution">
    <text evidence="1">The sequence shown here is derived from an EMBL/GenBank/DDBJ whole genome shotgun (WGS) entry which is preliminary data.</text>
</comment>
<gene>
    <name evidence="1" type="ORF">ACFOLH_15840</name>
</gene>
<keyword evidence="2" id="KW-1185">Reference proteome</keyword>
<dbReference type="RefSeq" id="WP_340295821.1">
    <property type="nucleotide sequence ID" value="NZ_JBBEOI010000315.1"/>
</dbReference>
<dbReference type="EMBL" id="JBHRWW010000013">
    <property type="protein sequence ID" value="MFC3689821.1"/>
    <property type="molecule type" value="Genomic_DNA"/>
</dbReference>
<reference evidence="2" key="1">
    <citation type="journal article" date="2019" name="Int. J. Syst. Evol. Microbiol.">
        <title>The Global Catalogue of Microorganisms (GCM) 10K type strain sequencing project: providing services to taxonomists for standard genome sequencing and annotation.</title>
        <authorList>
            <consortium name="The Broad Institute Genomics Platform"/>
            <consortium name="The Broad Institute Genome Sequencing Center for Infectious Disease"/>
            <person name="Wu L."/>
            <person name="Ma J."/>
        </authorList>
    </citation>
    <scope>NUCLEOTIDE SEQUENCE [LARGE SCALE GENOMIC DNA]</scope>
    <source>
        <strain evidence="2">NCAIM B.02333</strain>
    </source>
</reference>
<accession>A0ABV7WMN7</accession>